<name>A0A438IX78_VITVI</name>
<evidence type="ECO:0000256" key="2">
    <source>
        <dbReference type="SAM" id="MobiDB-lite"/>
    </source>
</evidence>
<dbReference type="AlphaFoldDB" id="A0A438IX78"/>
<evidence type="ECO:0000313" key="3">
    <source>
        <dbReference type="EMBL" id="RVX01309.1"/>
    </source>
</evidence>
<dbReference type="Proteomes" id="UP000288805">
    <property type="component" value="Unassembled WGS sequence"/>
</dbReference>
<evidence type="ECO:0000256" key="1">
    <source>
        <dbReference type="SAM" id="Coils"/>
    </source>
</evidence>
<evidence type="ECO:0000313" key="4">
    <source>
        <dbReference type="Proteomes" id="UP000288805"/>
    </source>
</evidence>
<gene>
    <name evidence="3" type="ORF">CK203_031277</name>
</gene>
<organism evidence="3 4">
    <name type="scientific">Vitis vinifera</name>
    <name type="common">Grape</name>
    <dbReference type="NCBI Taxonomy" id="29760"/>
    <lineage>
        <taxon>Eukaryota</taxon>
        <taxon>Viridiplantae</taxon>
        <taxon>Streptophyta</taxon>
        <taxon>Embryophyta</taxon>
        <taxon>Tracheophyta</taxon>
        <taxon>Spermatophyta</taxon>
        <taxon>Magnoliopsida</taxon>
        <taxon>eudicotyledons</taxon>
        <taxon>Gunneridae</taxon>
        <taxon>Pentapetalae</taxon>
        <taxon>rosids</taxon>
        <taxon>Vitales</taxon>
        <taxon>Vitaceae</taxon>
        <taxon>Viteae</taxon>
        <taxon>Vitis</taxon>
    </lineage>
</organism>
<feature type="compositionally biased region" description="Polar residues" evidence="2">
    <location>
        <begin position="148"/>
        <end position="173"/>
    </location>
</feature>
<proteinExistence type="predicted"/>
<keyword evidence="1" id="KW-0175">Coiled coil</keyword>
<feature type="coiled-coil region" evidence="1">
    <location>
        <begin position="110"/>
        <end position="144"/>
    </location>
</feature>
<reference evidence="3 4" key="1">
    <citation type="journal article" date="2018" name="PLoS Genet.">
        <title>Population sequencing reveals clonal diversity and ancestral inbreeding in the grapevine cultivar Chardonnay.</title>
        <authorList>
            <person name="Roach M.J."/>
            <person name="Johnson D.L."/>
            <person name="Bohlmann J."/>
            <person name="van Vuuren H.J."/>
            <person name="Jones S.J."/>
            <person name="Pretorius I.S."/>
            <person name="Schmidt S.A."/>
            <person name="Borneman A.R."/>
        </authorList>
    </citation>
    <scope>NUCLEOTIDE SEQUENCE [LARGE SCALE GENOMIC DNA]</scope>
    <source>
        <strain evidence="4">cv. Chardonnay</strain>
        <tissue evidence="3">Leaf</tissue>
    </source>
</reference>
<comment type="caution">
    <text evidence="3">The sequence shown here is derived from an EMBL/GenBank/DDBJ whole genome shotgun (WGS) entry which is preliminary data.</text>
</comment>
<protein>
    <recommendedName>
        <fullName evidence="5">Ubiquitin-like protease family profile domain-containing protein</fullName>
    </recommendedName>
</protein>
<evidence type="ECO:0008006" key="5">
    <source>
        <dbReference type="Google" id="ProtNLM"/>
    </source>
</evidence>
<accession>A0A438IX78</accession>
<dbReference type="EMBL" id="QGNW01000076">
    <property type="protein sequence ID" value="RVX01309.1"/>
    <property type="molecule type" value="Genomic_DNA"/>
</dbReference>
<feature type="region of interest" description="Disordered" evidence="2">
    <location>
        <begin position="147"/>
        <end position="179"/>
    </location>
</feature>
<sequence>MENLSDLRDRLILMEDMAEFKKLFIFFSCATLLAPTSKLDGSHELWCTLLAGDFDINVNWGQFVLDTLVAGIRHFRLGKGSWFTGCLIFLQVQEDEREEDAHEDPGNPVNEVEEETTDEIIAEYNAAERQIHQLLRTMRGAISKLAKRQNTNKTPSSSHQSRSHNQPDINDSFPSPPHVEDEVQMNAIIPYETGHPPIRSYQLRRHATTLQSPYVVQPSIKFSASSSVAKQVLAYALDDTRDERTDCGIFVIKFMQLWSNRGISRAIANDKVIKYKEKLLTQLIMSPENEVRENVYQAMDQ</sequence>